<dbReference type="InterPro" id="IPR010982">
    <property type="entry name" value="Lambda_DNA-bd_dom_sf"/>
</dbReference>
<dbReference type="RefSeq" id="WP_209809893.1">
    <property type="nucleotide sequence ID" value="NZ_JAGGKT010000004.1"/>
</dbReference>
<dbReference type="SMART" id="SM00530">
    <property type="entry name" value="HTH_XRE"/>
    <property type="match status" value="1"/>
</dbReference>
<dbReference type="Proteomes" id="UP001519343">
    <property type="component" value="Unassembled WGS sequence"/>
</dbReference>
<evidence type="ECO:0000259" key="1">
    <source>
        <dbReference type="PROSITE" id="PS50943"/>
    </source>
</evidence>
<dbReference type="EMBL" id="JAGGKT010000004">
    <property type="protein sequence ID" value="MBP1931809.1"/>
    <property type="molecule type" value="Genomic_DNA"/>
</dbReference>
<evidence type="ECO:0000313" key="3">
    <source>
        <dbReference type="Proteomes" id="UP001519343"/>
    </source>
</evidence>
<accession>A0ABS4GNI5</accession>
<evidence type="ECO:0000313" key="2">
    <source>
        <dbReference type="EMBL" id="MBP1931809.1"/>
    </source>
</evidence>
<feature type="domain" description="HTH cro/C1-type" evidence="1">
    <location>
        <begin position="9"/>
        <end position="62"/>
    </location>
</feature>
<sequence length="70" mass="8329">MHFKPHELIRILRLRKGLTQDGMALLLECSQMQVSRYERGTEPAEDVKKKIENLFGVEIWGIRREDQCRM</sequence>
<dbReference type="SUPFAM" id="SSF47413">
    <property type="entry name" value="lambda repressor-like DNA-binding domains"/>
    <property type="match status" value="1"/>
</dbReference>
<dbReference type="Gene3D" id="1.10.260.40">
    <property type="entry name" value="lambda repressor-like DNA-binding domains"/>
    <property type="match status" value="1"/>
</dbReference>
<keyword evidence="3" id="KW-1185">Reference proteome</keyword>
<comment type="caution">
    <text evidence="2">The sequence shown here is derived from an EMBL/GenBank/DDBJ whole genome shotgun (WGS) entry which is preliminary data.</text>
</comment>
<dbReference type="CDD" id="cd00093">
    <property type="entry name" value="HTH_XRE"/>
    <property type="match status" value="1"/>
</dbReference>
<proteinExistence type="predicted"/>
<protein>
    <submittedName>
        <fullName evidence="2">Transcriptional regulator with XRE-family HTH domain</fullName>
    </submittedName>
</protein>
<gene>
    <name evidence="2" type="ORF">J2Z37_001810</name>
</gene>
<name>A0ABS4GNI5_9BACL</name>
<dbReference type="Pfam" id="PF01381">
    <property type="entry name" value="HTH_3"/>
    <property type="match status" value="1"/>
</dbReference>
<dbReference type="InterPro" id="IPR001387">
    <property type="entry name" value="Cro/C1-type_HTH"/>
</dbReference>
<organism evidence="2 3">
    <name type="scientific">Ammoniphilus resinae</name>
    <dbReference type="NCBI Taxonomy" id="861532"/>
    <lineage>
        <taxon>Bacteria</taxon>
        <taxon>Bacillati</taxon>
        <taxon>Bacillota</taxon>
        <taxon>Bacilli</taxon>
        <taxon>Bacillales</taxon>
        <taxon>Paenibacillaceae</taxon>
        <taxon>Aneurinibacillus group</taxon>
        <taxon>Ammoniphilus</taxon>
    </lineage>
</organism>
<dbReference type="PROSITE" id="PS50943">
    <property type="entry name" value="HTH_CROC1"/>
    <property type="match status" value="1"/>
</dbReference>
<reference evidence="2 3" key="1">
    <citation type="submission" date="2021-03" db="EMBL/GenBank/DDBJ databases">
        <title>Genomic Encyclopedia of Type Strains, Phase IV (KMG-IV): sequencing the most valuable type-strain genomes for metagenomic binning, comparative biology and taxonomic classification.</title>
        <authorList>
            <person name="Goeker M."/>
        </authorList>
    </citation>
    <scope>NUCLEOTIDE SEQUENCE [LARGE SCALE GENOMIC DNA]</scope>
    <source>
        <strain evidence="2 3">DSM 24738</strain>
    </source>
</reference>